<keyword evidence="1" id="KW-0472">Membrane</keyword>
<accession>A0A9Q0J7X0</accession>
<name>A0A9Q0J7X0_9ROSI</name>
<evidence type="ECO:0008006" key="4">
    <source>
        <dbReference type="Google" id="ProtNLM"/>
    </source>
</evidence>
<evidence type="ECO:0000256" key="1">
    <source>
        <dbReference type="SAM" id="Phobius"/>
    </source>
</evidence>
<feature type="transmembrane region" description="Helical" evidence="1">
    <location>
        <begin position="79"/>
        <end position="102"/>
    </location>
</feature>
<gene>
    <name evidence="2" type="ORF">Tsubulata_029176</name>
</gene>
<keyword evidence="1" id="KW-1133">Transmembrane helix</keyword>
<reference evidence="2" key="2">
    <citation type="journal article" date="2023" name="Plants (Basel)">
        <title>Annotation of the Turnera subulata (Passifloraceae) Draft Genome Reveals the S-Locus Evolved after the Divergence of Turneroideae from Passifloroideae in a Stepwise Manner.</title>
        <authorList>
            <person name="Henning P.M."/>
            <person name="Roalson E.H."/>
            <person name="Mir W."/>
            <person name="McCubbin A.G."/>
            <person name="Shore J.S."/>
        </authorList>
    </citation>
    <scope>NUCLEOTIDE SEQUENCE</scope>
    <source>
        <tissue evidence="2">Leaves</tissue>
    </source>
</reference>
<keyword evidence="3" id="KW-1185">Reference proteome</keyword>
<dbReference type="EMBL" id="JAKUCV010005065">
    <property type="protein sequence ID" value="KAJ4832816.1"/>
    <property type="molecule type" value="Genomic_DNA"/>
</dbReference>
<dbReference type="AlphaFoldDB" id="A0A9Q0J7X0"/>
<dbReference type="OrthoDB" id="1707677at2759"/>
<organism evidence="2 3">
    <name type="scientific">Turnera subulata</name>
    <dbReference type="NCBI Taxonomy" id="218843"/>
    <lineage>
        <taxon>Eukaryota</taxon>
        <taxon>Viridiplantae</taxon>
        <taxon>Streptophyta</taxon>
        <taxon>Embryophyta</taxon>
        <taxon>Tracheophyta</taxon>
        <taxon>Spermatophyta</taxon>
        <taxon>Magnoliopsida</taxon>
        <taxon>eudicotyledons</taxon>
        <taxon>Gunneridae</taxon>
        <taxon>Pentapetalae</taxon>
        <taxon>rosids</taxon>
        <taxon>fabids</taxon>
        <taxon>Malpighiales</taxon>
        <taxon>Passifloraceae</taxon>
        <taxon>Turnera</taxon>
    </lineage>
</organism>
<reference evidence="2" key="1">
    <citation type="submission" date="2022-02" db="EMBL/GenBank/DDBJ databases">
        <authorList>
            <person name="Henning P.M."/>
            <person name="McCubbin A.G."/>
            <person name="Shore J.S."/>
        </authorList>
    </citation>
    <scope>NUCLEOTIDE SEQUENCE</scope>
    <source>
        <strain evidence="2">F60SS</strain>
        <tissue evidence="2">Leaves</tissue>
    </source>
</reference>
<evidence type="ECO:0000313" key="3">
    <source>
        <dbReference type="Proteomes" id="UP001141552"/>
    </source>
</evidence>
<keyword evidence="1" id="KW-0812">Transmembrane</keyword>
<evidence type="ECO:0000313" key="2">
    <source>
        <dbReference type="EMBL" id="KAJ4832816.1"/>
    </source>
</evidence>
<protein>
    <recommendedName>
        <fullName evidence="4">Rhodanese domain-containing protein</fullName>
    </recommendedName>
</protein>
<comment type="caution">
    <text evidence="2">The sequence shown here is derived from an EMBL/GenBank/DDBJ whole genome shotgun (WGS) entry which is preliminary data.</text>
</comment>
<dbReference type="Proteomes" id="UP001141552">
    <property type="component" value="Unassembled WGS sequence"/>
</dbReference>
<sequence>MPGIGGRVGSYGWLSGWQCWRRQIWGRRQWWEDLAIERAALTRTFFPVHGNRFSSIQWNVASLGGCGCRRRERKGMEGIVGIVGIVGMEGMIVAMSMFHVVVREFKRPDCLTEKEIDAAGDGDALVILDLRPDESLYEAGAAREELTENDMLSIQGSLCF</sequence>
<proteinExistence type="predicted"/>